<dbReference type="STRING" id="771870.F7VWK0"/>
<proteinExistence type="predicted"/>
<organism evidence="1 2">
    <name type="scientific">Sordaria macrospora (strain ATCC MYA-333 / DSM 997 / K(L3346) / K-hell)</name>
    <dbReference type="NCBI Taxonomy" id="771870"/>
    <lineage>
        <taxon>Eukaryota</taxon>
        <taxon>Fungi</taxon>
        <taxon>Dikarya</taxon>
        <taxon>Ascomycota</taxon>
        <taxon>Pezizomycotina</taxon>
        <taxon>Sordariomycetes</taxon>
        <taxon>Sordariomycetidae</taxon>
        <taxon>Sordariales</taxon>
        <taxon>Sordariaceae</taxon>
        <taxon>Sordaria</taxon>
    </lineage>
</organism>
<dbReference type="Proteomes" id="UP000001881">
    <property type="component" value="Unassembled WGS sequence"/>
</dbReference>
<dbReference type="OrthoDB" id="4588851at2759"/>
<keyword evidence="2" id="KW-1185">Reference proteome</keyword>
<dbReference type="AlphaFoldDB" id="F7VWK0"/>
<gene>
    <name evidence="1" type="ORF">SMAC_03324</name>
</gene>
<evidence type="ECO:0000313" key="2">
    <source>
        <dbReference type="Proteomes" id="UP000001881"/>
    </source>
</evidence>
<comment type="caution">
    <text evidence="1">The sequence shown here is derived from an EMBL/GenBank/DDBJ whole genome shotgun (WGS) entry which is preliminary data.</text>
</comment>
<dbReference type="HOGENOM" id="CLU_1556221_0_0_1"/>
<sequence length="172" mass="18190">MRMQALATRALLSGLAYERLPTIPGTSSNPNQGLIAIGTVRLLETEKDTATQVNTAPSETPAVRSARLVHLVVGVMLGKYFVVMAVCPPARSAVPTTAIAMPAKYVPTTELAPFPQAVEVAVEVAVEEEEEEEEEVVVPAPAVPQERNNVMQAGACRWEVSAALLAKGGIAM</sequence>
<accession>F7VWK0</accession>
<reference evidence="1 2" key="1">
    <citation type="journal article" date="2010" name="PLoS Genet.">
        <title>De novo assembly of a 40 Mb eukaryotic genome from short sequence reads: Sordaria macrospora, a model organism for fungal morphogenesis.</title>
        <authorList>
            <person name="Nowrousian M."/>
            <person name="Stajich J."/>
            <person name="Chu M."/>
            <person name="Engh I."/>
            <person name="Espagne E."/>
            <person name="Halliday K."/>
            <person name="Kamerewerd J."/>
            <person name="Kempken F."/>
            <person name="Knab B."/>
            <person name="Kuo H.C."/>
            <person name="Osiewacz H.D."/>
            <person name="Poeggeler S."/>
            <person name="Read N."/>
            <person name="Seiler S."/>
            <person name="Smith K."/>
            <person name="Zickler D."/>
            <person name="Kueck U."/>
            <person name="Freitag M."/>
        </authorList>
    </citation>
    <scope>NUCLEOTIDE SEQUENCE [LARGE SCALE GENOMIC DNA]</scope>
    <source>
        <strain evidence="2">ATCC MYA-333 / DSM 997 / K(L3346) / K-hell</strain>
        <tissue evidence="1">Mycelium</tissue>
    </source>
</reference>
<dbReference type="VEuPathDB" id="FungiDB:SMAC_03324"/>
<dbReference type="InParanoid" id="F7VWK0"/>
<protein>
    <submittedName>
        <fullName evidence="1">WGS project CABT00000000 data, contig 2.10</fullName>
    </submittedName>
</protein>
<name>F7VWK0_SORMK</name>
<dbReference type="EMBL" id="CABT02000010">
    <property type="protein sequence ID" value="CCC09768.1"/>
    <property type="molecule type" value="Genomic_DNA"/>
</dbReference>
<evidence type="ECO:0000313" key="1">
    <source>
        <dbReference type="EMBL" id="CCC09768.1"/>
    </source>
</evidence>